<evidence type="ECO:0000313" key="2">
    <source>
        <dbReference type="Proteomes" id="UP000600220"/>
    </source>
</evidence>
<comment type="caution">
    <text evidence="1">The sequence shown here is derived from an EMBL/GenBank/DDBJ whole genome shotgun (WGS) entry which is preliminary data.</text>
</comment>
<name>A0A8H9C0H9_STAPS</name>
<dbReference type="SUPFAM" id="SSF48452">
    <property type="entry name" value="TPR-like"/>
    <property type="match status" value="1"/>
</dbReference>
<accession>A0A8H9C0H9</accession>
<dbReference type="InterPro" id="IPR011990">
    <property type="entry name" value="TPR-like_helical_dom_sf"/>
</dbReference>
<reference evidence="1 2" key="1">
    <citation type="submission" date="2018-11" db="EMBL/GenBank/DDBJ databases">
        <authorList>
            <consortium name="Veterinary Laboratory Investigation and Response Network"/>
        </authorList>
    </citation>
    <scope>NUCLEOTIDE SEQUENCE [LARGE SCALE GENOMIC DNA]</scope>
    <source>
        <strain evidence="1 2">SPSE-18-VL-LA-PA-Ryan-0021</strain>
    </source>
</reference>
<organism evidence="1 2">
    <name type="scientific">Staphylococcus pseudintermedius</name>
    <dbReference type="NCBI Taxonomy" id="283734"/>
    <lineage>
        <taxon>Bacteria</taxon>
        <taxon>Bacillati</taxon>
        <taxon>Bacillota</taxon>
        <taxon>Bacilli</taxon>
        <taxon>Bacillales</taxon>
        <taxon>Staphylococcaceae</taxon>
        <taxon>Staphylococcus</taxon>
        <taxon>Staphylococcus intermedius group</taxon>
    </lineage>
</organism>
<proteinExistence type="predicted"/>
<dbReference type="EMBL" id="AAXKXX010000019">
    <property type="protein sequence ID" value="EGQ4385563.1"/>
    <property type="molecule type" value="Genomic_DNA"/>
</dbReference>
<evidence type="ECO:0008006" key="3">
    <source>
        <dbReference type="Google" id="ProtNLM"/>
    </source>
</evidence>
<dbReference type="Proteomes" id="UP000600220">
    <property type="component" value="Unassembled WGS sequence"/>
</dbReference>
<keyword evidence="2" id="KW-1185">Reference proteome</keyword>
<evidence type="ECO:0000313" key="1">
    <source>
        <dbReference type="EMBL" id="EGQ4385563.1"/>
    </source>
</evidence>
<dbReference type="RefSeq" id="WP_096533825.1">
    <property type="nucleotide sequence ID" value="NZ_BAAFHT010000005.1"/>
</dbReference>
<sequence>MPNYQLNNVELYKLEVSGVIKNLENNNYKNLSEELIISIFKKYPDLILNGYHNLYDHYIKNKFNILNYIYLNEPIKKIEKFSDTLEKDVLCSSENIKLLSEELNNEDYYIQLAMHYYLCYDTDNFIGVYKQINKKPPELVKSYIDVLSVNGYSLNEIISHIYSNVKTDVLKIRLLNRSCVLLSYANRPNDALQISFTLESEAKDKGDNLMLANAKNAKALAYYRLDKFQEAYGELAQAIKLVDKSSNKKLFELLNNNLEKLLMFI</sequence>
<protein>
    <recommendedName>
        <fullName evidence="3">Tetratricopeptide repeat protein</fullName>
    </recommendedName>
</protein>
<gene>
    <name evidence="1" type="ORF">EGV54_10745</name>
</gene>
<dbReference type="AlphaFoldDB" id="A0A8H9C0H9"/>